<dbReference type="GO" id="GO:0003723">
    <property type="term" value="F:RNA binding"/>
    <property type="evidence" value="ECO:0007669"/>
    <property type="project" value="UniProtKB-KW"/>
</dbReference>
<feature type="region of interest" description="Disordered" evidence="2">
    <location>
        <begin position="71"/>
        <end position="102"/>
    </location>
</feature>
<sequence length="137" mass="13093">MGKKLYVGNLSWGVTDAMLQEMFTPYGAVVSAQVIMDRDTGRSKGFGFVEMGSDQEAQAAISGMHGQVIEGRPLTVNEARPKEGGGGGGGGRRGGGGGGYGGGGGGYGGGGGGYGGGGGGYGGGGGGYGGGGGGRRY</sequence>
<dbReference type="InterPro" id="IPR012677">
    <property type="entry name" value="Nucleotide-bd_a/b_plait_sf"/>
</dbReference>
<evidence type="ECO:0000259" key="3">
    <source>
        <dbReference type="PROSITE" id="PS50102"/>
    </source>
</evidence>
<dbReference type="OrthoDB" id="9798855at2"/>
<dbReference type="Gene3D" id="3.30.70.330">
    <property type="match status" value="1"/>
</dbReference>
<dbReference type="Pfam" id="PF00076">
    <property type="entry name" value="RRM_1"/>
    <property type="match status" value="1"/>
</dbReference>
<feature type="domain" description="RRM" evidence="3">
    <location>
        <begin position="3"/>
        <end position="81"/>
    </location>
</feature>
<protein>
    <submittedName>
        <fullName evidence="4">RNA-binding protein</fullName>
    </submittedName>
</protein>
<evidence type="ECO:0000256" key="1">
    <source>
        <dbReference type="ARBA" id="ARBA00022884"/>
    </source>
</evidence>
<feature type="compositionally biased region" description="Gly residues" evidence="2">
    <location>
        <begin position="84"/>
        <end position="102"/>
    </location>
</feature>
<dbReference type="SMART" id="SM00360">
    <property type="entry name" value="RRM"/>
    <property type="match status" value="1"/>
</dbReference>
<dbReference type="InterPro" id="IPR035979">
    <property type="entry name" value="RBD_domain_sf"/>
</dbReference>
<name>A0A2Z3GZ35_9BACT</name>
<dbReference type="SUPFAM" id="SSF54928">
    <property type="entry name" value="RNA-binding domain, RBD"/>
    <property type="match status" value="1"/>
</dbReference>
<dbReference type="InterPro" id="IPR052462">
    <property type="entry name" value="SLIRP/GR-RBP-like"/>
</dbReference>
<evidence type="ECO:0000256" key="2">
    <source>
        <dbReference type="SAM" id="MobiDB-lite"/>
    </source>
</evidence>
<reference evidence="4 5" key="1">
    <citation type="submission" date="2018-01" db="EMBL/GenBank/DDBJ databases">
        <title>G. obscuriglobus.</title>
        <authorList>
            <person name="Franke J."/>
            <person name="Blomberg W."/>
            <person name="Selmecki A."/>
        </authorList>
    </citation>
    <scope>NUCLEOTIDE SEQUENCE [LARGE SCALE GENOMIC DNA]</scope>
    <source>
        <strain evidence="4 5">DSM 5831</strain>
    </source>
</reference>
<dbReference type="CDD" id="cd21608">
    <property type="entry name" value="RRM2_NsCP33_like"/>
    <property type="match status" value="1"/>
</dbReference>
<keyword evidence="5" id="KW-1185">Reference proteome</keyword>
<dbReference type="EMBL" id="CP025958">
    <property type="protein sequence ID" value="AWM37322.1"/>
    <property type="molecule type" value="Genomic_DNA"/>
</dbReference>
<gene>
    <name evidence="4" type="ORF">C1280_09990</name>
</gene>
<keyword evidence="1" id="KW-0694">RNA-binding</keyword>
<evidence type="ECO:0000313" key="5">
    <source>
        <dbReference type="Proteomes" id="UP000245802"/>
    </source>
</evidence>
<proteinExistence type="predicted"/>
<dbReference type="AlphaFoldDB" id="A0A2Z3GZ35"/>
<dbReference type="RefSeq" id="WP_010048701.1">
    <property type="nucleotide sequence ID" value="NZ_CP025958.1"/>
</dbReference>
<dbReference type="KEGG" id="gog:C1280_09990"/>
<dbReference type="InterPro" id="IPR048289">
    <property type="entry name" value="RRM2_NsCP33-like"/>
</dbReference>
<organism evidence="4 5">
    <name type="scientific">Gemmata obscuriglobus</name>
    <dbReference type="NCBI Taxonomy" id="114"/>
    <lineage>
        <taxon>Bacteria</taxon>
        <taxon>Pseudomonadati</taxon>
        <taxon>Planctomycetota</taxon>
        <taxon>Planctomycetia</taxon>
        <taxon>Gemmatales</taxon>
        <taxon>Gemmataceae</taxon>
        <taxon>Gemmata</taxon>
    </lineage>
</organism>
<dbReference type="InterPro" id="IPR000504">
    <property type="entry name" value="RRM_dom"/>
</dbReference>
<dbReference type="PROSITE" id="PS50102">
    <property type="entry name" value="RRM"/>
    <property type="match status" value="1"/>
</dbReference>
<dbReference type="PANTHER" id="PTHR48027">
    <property type="entry name" value="HETEROGENEOUS NUCLEAR RIBONUCLEOPROTEIN 87F-RELATED"/>
    <property type="match status" value="1"/>
</dbReference>
<dbReference type="Proteomes" id="UP000245802">
    <property type="component" value="Chromosome"/>
</dbReference>
<evidence type="ECO:0000313" key="4">
    <source>
        <dbReference type="EMBL" id="AWM37322.1"/>
    </source>
</evidence>
<accession>A0A2Z3GZ35</accession>